<evidence type="ECO:0000313" key="1">
    <source>
        <dbReference type="EMBL" id="KAF5372245.1"/>
    </source>
</evidence>
<gene>
    <name evidence="1" type="ORF">D9758_004982</name>
</gene>
<name>A0A8H5LW68_9AGAR</name>
<dbReference type="EMBL" id="JAACJM010000006">
    <property type="protein sequence ID" value="KAF5372245.1"/>
    <property type="molecule type" value="Genomic_DNA"/>
</dbReference>
<sequence>MSLIRRRHVEHPQFRIRPIPWRLLLFLCPTSQHPVFLRDASIPPQPQPQRYAVGRRMEEMELKGPGNAIYPYGRFNSRKEFLLLRYIRPTTALVGYYYLGRDEADCEGWEGNVRGLALRTIGSKATSENVLVGSRDKRLAWLSVCSAFSPNIIPCNPRADLLHLTISSRTNVLHYNCQRNETHKVDLTTNQDTDGQTWQTHTHTPIMLEDMSRLLPKEAQDRSTAITRIEKGEGRHIYMAMCQPPSWTKNILQGGGYTVILDKRLEADCELRTGTWKGNIAGNSLLIMRLRVELNVGGSLDLYQDLDVIESSFKSFMVIIVINSLLVPLATAILRRDLETYVRGNSKATLEIGRISPSRSPGGWHHLQNSLEFGENFRLLTNFLP</sequence>
<dbReference type="AlphaFoldDB" id="A0A8H5LW68"/>
<evidence type="ECO:0000313" key="2">
    <source>
        <dbReference type="Proteomes" id="UP000559256"/>
    </source>
</evidence>
<dbReference type="Proteomes" id="UP000559256">
    <property type="component" value="Unassembled WGS sequence"/>
</dbReference>
<proteinExistence type="predicted"/>
<keyword evidence="2" id="KW-1185">Reference proteome</keyword>
<reference evidence="1 2" key="1">
    <citation type="journal article" date="2020" name="ISME J.">
        <title>Uncovering the hidden diversity of litter-decomposition mechanisms in mushroom-forming fungi.</title>
        <authorList>
            <person name="Floudas D."/>
            <person name="Bentzer J."/>
            <person name="Ahren D."/>
            <person name="Johansson T."/>
            <person name="Persson P."/>
            <person name="Tunlid A."/>
        </authorList>
    </citation>
    <scope>NUCLEOTIDE SEQUENCE [LARGE SCALE GENOMIC DNA]</scope>
    <source>
        <strain evidence="1 2">CBS 291.85</strain>
    </source>
</reference>
<accession>A0A8H5LW68</accession>
<comment type="caution">
    <text evidence="1">The sequence shown here is derived from an EMBL/GenBank/DDBJ whole genome shotgun (WGS) entry which is preliminary data.</text>
</comment>
<organism evidence="1 2">
    <name type="scientific">Tetrapyrgos nigripes</name>
    <dbReference type="NCBI Taxonomy" id="182062"/>
    <lineage>
        <taxon>Eukaryota</taxon>
        <taxon>Fungi</taxon>
        <taxon>Dikarya</taxon>
        <taxon>Basidiomycota</taxon>
        <taxon>Agaricomycotina</taxon>
        <taxon>Agaricomycetes</taxon>
        <taxon>Agaricomycetidae</taxon>
        <taxon>Agaricales</taxon>
        <taxon>Marasmiineae</taxon>
        <taxon>Marasmiaceae</taxon>
        <taxon>Tetrapyrgos</taxon>
    </lineage>
</organism>
<protein>
    <submittedName>
        <fullName evidence="1">Uncharacterized protein</fullName>
    </submittedName>
</protein>